<keyword evidence="2" id="KW-0238">DNA-binding</keyword>
<reference evidence="4" key="1">
    <citation type="submission" date="2019-08" db="EMBL/GenBank/DDBJ databases">
        <authorList>
            <person name="Kucharzyk K."/>
            <person name="Murdoch R.W."/>
            <person name="Higgins S."/>
            <person name="Loffler F."/>
        </authorList>
    </citation>
    <scope>NUCLEOTIDE SEQUENCE</scope>
</reference>
<sequence length="90" mass="10778">MDLHLTISRLSGNRYLEQELARINFRSMMLTNAKRGWEMYNEREDPEHHQKFIRKLFDSSRVEALEAVRQHIRRGCAHELRVLAAKSEKK</sequence>
<dbReference type="GO" id="GO:0003677">
    <property type="term" value="F:DNA binding"/>
    <property type="evidence" value="ECO:0007669"/>
    <property type="project" value="UniProtKB-KW"/>
</dbReference>
<organism evidence="4">
    <name type="scientific">bioreactor metagenome</name>
    <dbReference type="NCBI Taxonomy" id="1076179"/>
    <lineage>
        <taxon>unclassified sequences</taxon>
        <taxon>metagenomes</taxon>
        <taxon>ecological metagenomes</taxon>
    </lineage>
</organism>
<evidence type="ECO:0008006" key="5">
    <source>
        <dbReference type="Google" id="ProtNLM"/>
    </source>
</evidence>
<dbReference type="AlphaFoldDB" id="A0A645JYB1"/>
<dbReference type="SUPFAM" id="SSF48008">
    <property type="entry name" value="GntR ligand-binding domain-like"/>
    <property type="match status" value="1"/>
</dbReference>
<evidence type="ECO:0000256" key="1">
    <source>
        <dbReference type="ARBA" id="ARBA00023015"/>
    </source>
</evidence>
<evidence type="ECO:0000313" key="4">
    <source>
        <dbReference type="EMBL" id="MPN64504.1"/>
    </source>
</evidence>
<protein>
    <recommendedName>
        <fullName evidence="5">GntR C-terminal domain-containing protein</fullName>
    </recommendedName>
</protein>
<keyword evidence="1" id="KW-0805">Transcription regulation</keyword>
<keyword evidence="3" id="KW-0804">Transcription</keyword>
<evidence type="ECO:0000256" key="3">
    <source>
        <dbReference type="ARBA" id="ARBA00023163"/>
    </source>
</evidence>
<evidence type="ECO:0000256" key="2">
    <source>
        <dbReference type="ARBA" id="ARBA00023125"/>
    </source>
</evidence>
<proteinExistence type="predicted"/>
<name>A0A645JYB1_9ZZZZ</name>
<comment type="caution">
    <text evidence="4">The sequence shown here is derived from an EMBL/GenBank/DDBJ whole genome shotgun (WGS) entry which is preliminary data.</text>
</comment>
<gene>
    <name evidence="4" type="ORF">SDC9_212279</name>
</gene>
<dbReference type="InterPro" id="IPR008920">
    <property type="entry name" value="TF_FadR/GntR_C"/>
</dbReference>
<accession>A0A645JYB1</accession>
<dbReference type="EMBL" id="VSSQ01145486">
    <property type="protein sequence ID" value="MPN64504.1"/>
    <property type="molecule type" value="Genomic_DNA"/>
</dbReference>
<dbReference type="Gene3D" id="1.20.120.530">
    <property type="entry name" value="GntR ligand-binding domain-like"/>
    <property type="match status" value="1"/>
</dbReference>